<dbReference type="InterPro" id="IPR045232">
    <property type="entry name" value="FAM234"/>
</dbReference>
<organism evidence="7">
    <name type="scientific">Drosophila persimilis</name>
    <name type="common">Fruit fly</name>
    <dbReference type="NCBI Taxonomy" id="7234"/>
    <lineage>
        <taxon>Eukaryota</taxon>
        <taxon>Metazoa</taxon>
        <taxon>Ecdysozoa</taxon>
        <taxon>Arthropoda</taxon>
        <taxon>Hexapoda</taxon>
        <taxon>Insecta</taxon>
        <taxon>Pterygota</taxon>
        <taxon>Neoptera</taxon>
        <taxon>Endopterygota</taxon>
        <taxon>Diptera</taxon>
        <taxon>Brachycera</taxon>
        <taxon>Muscomorpha</taxon>
        <taxon>Ephydroidea</taxon>
        <taxon>Drosophilidae</taxon>
        <taxon>Drosophila</taxon>
        <taxon>Sophophora</taxon>
    </lineage>
</organism>
<keyword evidence="3" id="KW-1133">Transmembrane helix</keyword>
<evidence type="ECO:0000256" key="2">
    <source>
        <dbReference type="ARBA" id="ARBA00022692"/>
    </source>
</evidence>
<feature type="signal peptide" evidence="5">
    <location>
        <begin position="1"/>
        <end position="32"/>
    </location>
</feature>
<keyword evidence="7" id="KW-1185">Reference proteome</keyword>
<keyword evidence="2" id="KW-0812">Transmembrane</keyword>
<comment type="subcellular location">
    <subcellularLocation>
        <location evidence="1">Membrane</location>
        <topology evidence="1">Single-pass membrane protein</topology>
    </subcellularLocation>
</comment>
<dbReference type="HOGENOM" id="CLU_1333181_0_0_1"/>
<evidence type="ECO:0000313" key="6">
    <source>
        <dbReference type="EMBL" id="EDW38552.1"/>
    </source>
</evidence>
<protein>
    <submittedName>
        <fullName evidence="6">GL11954</fullName>
    </submittedName>
</protein>
<evidence type="ECO:0000256" key="4">
    <source>
        <dbReference type="ARBA" id="ARBA00023136"/>
    </source>
</evidence>
<proteinExistence type="predicted"/>
<accession>B4GLX8</accession>
<dbReference type="Proteomes" id="UP000008744">
    <property type="component" value="Unassembled WGS sequence"/>
</dbReference>
<reference evidence="6 7" key="1">
    <citation type="journal article" date="2007" name="Nature">
        <title>Evolution of genes and genomes on the Drosophila phylogeny.</title>
        <authorList>
            <consortium name="Drosophila 12 Genomes Consortium"/>
            <person name="Clark A.G."/>
            <person name="Eisen M.B."/>
            <person name="Smith D.R."/>
            <person name="Bergman C.M."/>
            <person name="Oliver B."/>
            <person name="Markow T.A."/>
            <person name="Kaufman T.C."/>
            <person name="Kellis M."/>
            <person name="Gelbart W."/>
            <person name="Iyer V.N."/>
            <person name="Pollard D.A."/>
            <person name="Sackton T.B."/>
            <person name="Larracuente A.M."/>
            <person name="Singh N.D."/>
            <person name="Abad J.P."/>
            <person name="Abt D.N."/>
            <person name="Adryan B."/>
            <person name="Aguade M."/>
            <person name="Akashi H."/>
            <person name="Anderson W.W."/>
            <person name="Aquadro C.F."/>
            <person name="Ardell D.H."/>
            <person name="Arguello R."/>
            <person name="Artieri C.G."/>
            <person name="Barbash D.A."/>
            <person name="Barker D."/>
            <person name="Barsanti P."/>
            <person name="Batterham P."/>
            <person name="Batzoglou S."/>
            <person name="Begun D."/>
            <person name="Bhutkar A."/>
            <person name="Blanco E."/>
            <person name="Bosak S.A."/>
            <person name="Bradley R.K."/>
            <person name="Brand A.D."/>
            <person name="Brent M.R."/>
            <person name="Brooks A.N."/>
            <person name="Brown R.H."/>
            <person name="Butlin R.K."/>
            <person name="Caggese C."/>
            <person name="Calvi B.R."/>
            <person name="Bernardo de Carvalho A."/>
            <person name="Caspi A."/>
            <person name="Castrezana S."/>
            <person name="Celniker S.E."/>
            <person name="Chang J.L."/>
            <person name="Chapple C."/>
            <person name="Chatterji S."/>
            <person name="Chinwalla A."/>
            <person name="Civetta A."/>
            <person name="Clifton S.W."/>
            <person name="Comeron J.M."/>
            <person name="Costello J.C."/>
            <person name="Coyne J.A."/>
            <person name="Daub J."/>
            <person name="David R.G."/>
            <person name="Delcher A.L."/>
            <person name="Delehaunty K."/>
            <person name="Do C.B."/>
            <person name="Ebling H."/>
            <person name="Edwards K."/>
            <person name="Eickbush T."/>
            <person name="Evans J.D."/>
            <person name="Filipski A."/>
            <person name="Findeiss S."/>
            <person name="Freyhult E."/>
            <person name="Fulton L."/>
            <person name="Fulton R."/>
            <person name="Garcia A.C."/>
            <person name="Gardiner A."/>
            <person name="Garfield D.A."/>
            <person name="Garvin B.E."/>
            <person name="Gibson G."/>
            <person name="Gilbert D."/>
            <person name="Gnerre S."/>
            <person name="Godfrey J."/>
            <person name="Good R."/>
            <person name="Gotea V."/>
            <person name="Gravely B."/>
            <person name="Greenberg A.J."/>
            <person name="Griffiths-Jones S."/>
            <person name="Gross S."/>
            <person name="Guigo R."/>
            <person name="Gustafson E.A."/>
            <person name="Haerty W."/>
            <person name="Hahn M.W."/>
            <person name="Halligan D.L."/>
            <person name="Halpern A.L."/>
            <person name="Halter G.M."/>
            <person name="Han M.V."/>
            <person name="Heger A."/>
            <person name="Hillier L."/>
            <person name="Hinrichs A.S."/>
            <person name="Holmes I."/>
            <person name="Hoskins R.A."/>
            <person name="Hubisz M.J."/>
            <person name="Hultmark D."/>
            <person name="Huntley M.A."/>
            <person name="Jaffe D.B."/>
            <person name="Jagadeeshan S."/>
            <person name="Jeck W.R."/>
            <person name="Johnson J."/>
            <person name="Jones C.D."/>
            <person name="Jordan W.C."/>
            <person name="Karpen G.H."/>
            <person name="Kataoka E."/>
            <person name="Keightley P.D."/>
            <person name="Kheradpour P."/>
            <person name="Kirkness E.F."/>
            <person name="Koerich L.B."/>
            <person name="Kristiansen K."/>
            <person name="Kudrna D."/>
            <person name="Kulathinal R.J."/>
            <person name="Kumar S."/>
            <person name="Kwok R."/>
            <person name="Lander E."/>
            <person name="Langley C.H."/>
            <person name="Lapoint R."/>
            <person name="Lazzaro B.P."/>
            <person name="Lee S.J."/>
            <person name="Levesque L."/>
            <person name="Li R."/>
            <person name="Lin C.F."/>
            <person name="Lin M.F."/>
            <person name="Lindblad-Toh K."/>
            <person name="Llopart A."/>
            <person name="Long M."/>
            <person name="Low L."/>
            <person name="Lozovsky E."/>
            <person name="Lu J."/>
            <person name="Luo M."/>
            <person name="Machado C.A."/>
            <person name="Makalowski W."/>
            <person name="Marzo M."/>
            <person name="Matsuda M."/>
            <person name="Matzkin L."/>
            <person name="McAllister B."/>
            <person name="McBride C.S."/>
            <person name="McKernan B."/>
            <person name="McKernan K."/>
            <person name="Mendez-Lago M."/>
            <person name="Minx P."/>
            <person name="Mollenhauer M.U."/>
            <person name="Montooth K."/>
            <person name="Mount S.M."/>
            <person name="Mu X."/>
            <person name="Myers E."/>
            <person name="Negre B."/>
            <person name="Newfeld S."/>
            <person name="Nielsen R."/>
            <person name="Noor M.A."/>
            <person name="O'Grady P."/>
            <person name="Pachter L."/>
            <person name="Papaceit M."/>
            <person name="Parisi M.J."/>
            <person name="Parisi M."/>
            <person name="Parts L."/>
            <person name="Pedersen J.S."/>
            <person name="Pesole G."/>
            <person name="Phillippy A.M."/>
            <person name="Ponting C.P."/>
            <person name="Pop M."/>
            <person name="Porcelli D."/>
            <person name="Powell J.R."/>
            <person name="Prohaska S."/>
            <person name="Pruitt K."/>
            <person name="Puig M."/>
            <person name="Quesneville H."/>
            <person name="Ram K.R."/>
            <person name="Rand D."/>
            <person name="Rasmussen M.D."/>
            <person name="Reed L.K."/>
            <person name="Reenan R."/>
            <person name="Reily A."/>
            <person name="Remington K.A."/>
            <person name="Rieger T.T."/>
            <person name="Ritchie M.G."/>
            <person name="Robin C."/>
            <person name="Rogers Y.H."/>
            <person name="Rohde C."/>
            <person name="Rozas J."/>
            <person name="Rubenfield M.J."/>
            <person name="Ruiz A."/>
            <person name="Russo S."/>
            <person name="Salzberg S.L."/>
            <person name="Sanchez-Gracia A."/>
            <person name="Saranga D.J."/>
            <person name="Sato H."/>
            <person name="Schaeffer S.W."/>
            <person name="Schatz M.C."/>
            <person name="Schlenke T."/>
            <person name="Schwartz R."/>
            <person name="Segarra C."/>
            <person name="Singh R.S."/>
            <person name="Sirot L."/>
            <person name="Sirota M."/>
            <person name="Sisneros N.B."/>
            <person name="Smith C.D."/>
            <person name="Smith T.F."/>
            <person name="Spieth J."/>
            <person name="Stage D.E."/>
            <person name="Stark A."/>
            <person name="Stephan W."/>
            <person name="Strausberg R.L."/>
            <person name="Strempel S."/>
            <person name="Sturgill D."/>
            <person name="Sutton G."/>
            <person name="Sutton G.G."/>
            <person name="Tao W."/>
            <person name="Teichmann S."/>
            <person name="Tobari Y.N."/>
            <person name="Tomimura Y."/>
            <person name="Tsolas J.M."/>
            <person name="Valente V.L."/>
            <person name="Venter E."/>
            <person name="Venter J.C."/>
            <person name="Vicario S."/>
            <person name="Vieira F.G."/>
            <person name="Vilella A.J."/>
            <person name="Villasante A."/>
            <person name="Walenz B."/>
            <person name="Wang J."/>
            <person name="Wasserman M."/>
            <person name="Watts T."/>
            <person name="Wilson D."/>
            <person name="Wilson R.K."/>
            <person name="Wing R.A."/>
            <person name="Wolfner M.F."/>
            <person name="Wong A."/>
            <person name="Wong G.K."/>
            <person name="Wu C.I."/>
            <person name="Wu G."/>
            <person name="Yamamoto D."/>
            <person name="Yang H.P."/>
            <person name="Yang S.P."/>
            <person name="Yorke J.A."/>
            <person name="Yoshida K."/>
            <person name="Zdobnov E."/>
            <person name="Zhang P."/>
            <person name="Zhang Y."/>
            <person name="Zimin A.V."/>
            <person name="Baldwin J."/>
            <person name="Abdouelleil A."/>
            <person name="Abdulkadir J."/>
            <person name="Abebe A."/>
            <person name="Abera B."/>
            <person name="Abreu J."/>
            <person name="Acer S.C."/>
            <person name="Aftuck L."/>
            <person name="Alexander A."/>
            <person name="An P."/>
            <person name="Anderson E."/>
            <person name="Anderson S."/>
            <person name="Arachi H."/>
            <person name="Azer M."/>
            <person name="Bachantsang P."/>
            <person name="Barry A."/>
            <person name="Bayul T."/>
            <person name="Berlin A."/>
            <person name="Bessette D."/>
            <person name="Bloom T."/>
            <person name="Blye J."/>
            <person name="Boguslavskiy L."/>
            <person name="Bonnet C."/>
            <person name="Boukhgalter B."/>
            <person name="Bourzgui I."/>
            <person name="Brown A."/>
            <person name="Cahill P."/>
            <person name="Channer S."/>
            <person name="Cheshatsang Y."/>
            <person name="Chuda L."/>
            <person name="Citroen M."/>
            <person name="Collymore A."/>
            <person name="Cooke P."/>
            <person name="Costello M."/>
            <person name="D'Aco K."/>
            <person name="Daza R."/>
            <person name="De Haan G."/>
            <person name="DeGray S."/>
            <person name="DeMaso C."/>
            <person name="Dhargay N."/>
            <person name="Dooley K."/>
            <person name="Dooley E."/>
            <person name="Doricent M."/>
            <person name="Dorje P."/>
            <person name="Dorjee K."/>
            <person name="Dupes A."/>
            <person name="Elong R."/>
            <person name="Falk J."/>
            <person name="Farina A."/>
            <person name="Faro S."/>
            <person name="Ferguson D."/>
            <person name="Fisher S."/>
            <person name="Foley C.D."/>
            <person name="Franke A."/>
            <person name="Friedrich D."/>
            <person name="Gadbois L."/>
            <person name="Gearin G."/>
            <person name="Gearin C.R."/>
            <person name="Giannoukos G."/>
            <person name="Goode T."/>
            <person name="Graham J."/>
            <person name="Grandbois E."/>
            <person name="Grewal S."/>
            <person name="Gyaltsen K."/>
            <person name="Hafez N."/>
            <person name="Hagos B."/>
            <person name="Hall J."/>
            <person name="Henson C."/>
            <person name="Hollinger A."/>
            <person name="Honan T."/>
            <person name="Huard M.D."/>
            <person name="Hughes L."/>
            <person name="Hurhula B."/>
            <person name="Husby M.E."/>
            <person name="Kamat A."/>
            <person name="Kanga B."/>
            <person name="Kashin S."/>
            <person name="Khazanovich D."/>
            <person name="Kisner P."/>
            <person name="Lance K."/>
            <person name="Lara M."/>
            <person name="Lee W."/>
            <person name="Lennon N."/>
            <person name="Letendre F."/>
            <person name="LeVine R."/>
            <person name="Lipovsky A."/>
            <person name="Liu X."/>
            <person name="Liu J."/>
            <person name="Liu S."/>
            <person name="Lokyitsang T."/>
            <person name="Lokyitsang Y."/>
            <person name="Lubonja R."/>
            <person name="Lui A."/>
            <person name="MacDonald P."/>
            <person name="Magnisalis V."/>
            <person name="Maru K."/>
            <person name="Matthews C."/>
            <person name="McCusker W."/>
            <person name="McDonough S."/>
            <person name="Mehta T."/>
            <person name="Meldrim J."/>
            <person name="Meneus L."/>
            <person name="Mihai O."/>
            <person name="Mihalev A."/>
            <person name="Mihova T."/>
            <person name="Mittelman R."/>
            <person name="Mlenga V."/>
            <person name="Montmayeur A."/>
            <person name="Mulrain L."/>
            <person name="Navidi A."/>
            <person name="Naylor J."/>
            <person name="Negash T."/>
            <person name="Nguyen T."/>
            <person name="Nguyen N."/>
            <person name="Nicol R."/>
            <person name="Norbu C."/>
            <person name="Norbu N."/>
            <person name="Novod N."/>
            <person name="O'Neill B."/>
            <person name="Osman S."/>
            <person name="Markiewicz E."/>
            <person name="Oyono O.L."/>
            <person name="Patti C."/>
            <person name="Phunkhang P."/>
            <person name="Pierre F."/>
            <person name="Priest M."/>
            <person name="Raghuraman S."/>
            <person name="Rege F."/>
            <person name="Reyes R."/>
            <person name="Rise C."/>
            <person name="Rogov P."/>
            <person name="Ross K."/>
            <person name="Ryan E."/>
            <person name="Settipalli S."/>
            <person name="Shea T."/>
            <person name="Sherpa N."/>
            <person name="Shi L."/>
            <person name="Shih D."/>
            <person name="Sparrow T."/>
            <person name="Spaulding J."/>
            <person name="Stalker J."/>
            <person name="Stange-Thomann N."/>
            <person name="Stavropoulos S."/>
            <person name="Stone C."/>
            <person name="Strader C."/>
            <person name="Tesfaye S."/>
            <person name="Thomson T."/>
            <person name="Thoulutsang Y."/>
            <person name="Thoulutsang D."/>
            <person name="Topham K."/>
            <person name="Topping I."/>
            <person name="Tsamla T."/>
            <person name="Vassiliev H."/>
            <person name="Vo A."/>
            <person name="Wangchuk T."/>
            <person name="Wangdi T."/>
            <person name="Weiand M."/>
            <person name="Wilkinson J."/>
            <person name="Wilson A."/>
            <person name="Yadav S."/>
            <person name="Young G."/>
            <person name="Yu Q."/>
            <person name="Zembek L."/>
            <person name="Zhong D."/>
            <person name="Zimmer A."/>
            <person name="Zwirko Z."/>
            <person name="Jaffe D.B."/>
            <person name="Alvarez P."/>
            <person name="Brockman W."/>
            <person name="Butler J."/>
            <person name="Chin C."/>
            <person name="Gnerre S."/>
            <person name="Grabherr M."/>
            <person name="Kleber M."/>
            <person name="Mauceli E."/>
            <person name="MacCallum I."/>
        </authorList>
    </citation>
    <scope>NUCLEOTIDE SEQUENCE [LARGE SCALE GENOMIC DNA]</scope>
    <source>
        <strain evidence="7">MSH-3 / Tucson 14011-0111.49</strain>
    </source>
</reference>
<gene>
    <name evidence="6" type="primary">Dper\GL11954</name>
    <name evidence="6" type="ORF">Dper_GL11954</name>
</gene>
<dbReference type="AlphaFoldDB" id="B4GLX8"/>
<evidence type="ECO:0000256" key="1">
    <source>
        <dbReference type="ARBA" id="ARBA00004167"/>
    </source>
</evidence>
<dbReference type="OrthoDB" id="567787at2759"/>
<dbReference type="GO" id="GO:0016020">
    <property type="term" value="C:membrane"/>
    <property type="evidence" value="ECO:0007669"/>
    <property type="project" value="UniProtKB-SubCell"/>
</dbReference>
<keyword evidence="4" id="KW-0472">Membrane</keyword>
<dbReference type="EMBL" id="CH479185">
    <property type="protein sequence ID" value="EDW38552.1"/>
    <property type="molecule type" value="Genomic_DNA"/>
</dbReference>
<evidence type="ECO:0000256" key="3">
    <source>
        <dbReference type="ARBA" id="ARBA00022989"/>
    </source>
</evidence>
<dbReference type="PANTHER" id="PTHR21419:SF30">
    <property type="entry name" value="IG-LIKE DOMAIN-CONTAINING PROTEIN"/>
    <property type="match status" value="1"/>
</dbReference>
<evidence type="ECO:0000256" key="5">
    <source>
        <dbReference type="SAM" id="SignalP"/>
    </source>
</evidence>
<keyword evidence="5" id="KW-0732">Signal</keyword>
<evidence type="ECO:0000313" key="7">
    <source>
        <dbReference type="Proteomes" id="UP000008744"/>
    </source>
</evidence>
<name>B4GLX8_DROPE</name>
<dbReference type="eggNOG" id="ENOG502QVNA">
    <property type="taxonomic scope" value="Eukaryota"/>
</dbReference>
<dbReference type="PANTHER" id="PTHR21419">
    <property type="match status" value="1"/>
</dbReference>
<feature type="chain" id="PRO_5002803852" evidence="5">
    <location>
        <begin position="33"/>
        <end position="206"/>
    </location>
</feature>
<sequence length="206" mass="22900">MKLHKRRRCGRGFDPFCYAVKVTVICALLSLAANQLAGSSSVGYGSSLGSEFVPCTQISVQKRWTRSLARMNSESPLRAADLNGDGVQDVIFGYGVDDNIHYEGIPLPRCKSSQGEDEVPCEGGYTIDNLRVLRKQFLKQCLNERLVDSEPALPKYESQLIVTRIGITCTCRSLQPGEVCSELDPMDAQRWTEFMGNHGHGYYANR</sequence>